<dbReference type="EMBL" id="VFPH01000001">
    <property type="protein sequence ID" value="TQM43864.1"/>
    <property type="molecule type" value="Genomic_DNA"/>
</dbReference>
<dbReference type="GO" id="GO:0016787">
    <property type="term" value="F:hydrolase activity"/>
    <property type="evidence" value="ECO:0007669"/>
    <property type="project" value="InterPro"/>
</dbReference>
<dbReference type="Proteomes" id="UP000319818">
    <property type="component" value="Unassembled WGS sequence"/>
</dbReference>
<name>A0A543GCV4_9PSEU</name>
<evidence type="ECO:0000256" key="1">
    <source>
        <dbReference type="ARBA" id="ARBA00023239"/>
    </source>
</evidence>
<dbReference type="GO" id="GO:0016831">
    <property type="term" value="F:carboxy-lyase activity"/>
    <property type="evidence" value="ECO:0007669"/>
    <property type="project" value="InterPro"/>
</dbReference>
<dbReference type="SUPFAM" id="SSF51556">
    <property type="entry name" value="Metallo-dependent hydrolases"/>
    <property type="match status" value="1"/>
</dbReference>
<protein>
    <recommendedName>
        <fullName evidence="2">Amidohydrolase-related domain-containing protein</fullName>
    </recommendedName>
</protein>
<evidence type="ECO:0000313" key="4">
    <source>
        <dbReference type="Proteomes" id="UP000319818"/>
    </source>
</evidence>
<dbReference type="GO" id="GO:0019748">
    <property type="term" value="P:secondary metabolic process"/>
    <property type="evidence" value="ECO:0007669"/>
    <property type="project" value="TreeGrafter"/>
</dbReference>
<dbReference type="InterPro" id="IPR032466">
    <property type="entry name" value="Metal_Hydrolase"/>
</dbReference>
<dbReference type="GO" id="GO:0005829">
    <property type="term" value="C:cytosol"/>
    <property type="evidence" value="ECO:0007669"/>
    <property type="project" value="TreeGrafter"/>
</dbReference>
<proteinExistence type="predicted"/>
<feature type="domain" description="Amidohydrolase-related" evidence="2">
    <location>
        <begin position="58"/>
        <end position="342"/>
    </location>
</feature>
<dbReference type="RefSeq" id="WP_211361786.1">
    <property type="nucleotide sequence ID" value="NZ_VFPH01000001.1"/>
</dbReference>
<dbReference type="PANTHER" id="PTHR21240:SF30">
    <property type="entry name" value="AMIDOHYDROLASE-RELATED DOMAIN-CONTAINING PROTEIN-RELATED"/>
    <property type="match status" value="1"/>
</dbReference>
<evidence type="ECO:0000259" key="2">
    <source>
        <dbReference type="Pfam" id="PF04909"/>
    </source>
</evidence>
<dbReference type="InterPro" id="IPR006680">
    <property type="entry name" value="Amidohydro-rel"/>
</dbReference>
<keyword evidence="1" id="KW-0456">Lyase</keyword>
<accession>A0A543GCV4</accession>
<gene>
    <name evidence="3" type="ORF">FB388_1216</name>
</gene>
<sequence>MTESGTPSGEDPTAAALPGSADRLRIVCLEEHMSTPGLVAAWTARSLPFGRGPLLDRLADLAEGRLAAMDDAGVDVHVLSVSGPGLEQLPAAEAVALARDANDRIAAAVAAHPDRLQGFVNLPTPDPAGAAVELRRGVEELGFRAGFMFGRVGDRNVDHPAFDELWATAAELRVPVYLHPAQPPQAVRDAYYSGLGNPAADFAFSTGAIGWHYDAGVQLLRMIYGRVFDRHPDLQVVVGHWGEVVLFYAERVQLLDSAMHPALDRSLPEYLRQNVFYTPSGMYSQRYLAWALDIVGADRIMFSTDYPYLPDIGGGASRDFLEKADLLTEQERHLIAHGNWERLTARPSAA</sequence>
<dbReference type="Gene3D" id="3.20.20.140">
    <property type="entry name" value="Metal-dependent hydrolases"/>
    <property type="match status" value="1"/>
</dbReference>
<reference evidence="3 4" key="1">
    <citation type="submission" date="2019-06" db="EMBL/GenBank/DDBJ databases">
        <title>Sequencing the genomes of 1000 actinobacteria strains.</title>
        <authorList>
            <person name="Klenk H.-P."/>
        </authorList>
    </citation>
    <scope>NUCLEOTIDE SEQUENCE [LARGE SCALE GENOMIC DNA]</scope>
    <source>
        <strain evidence="3 4">DSM 45511</strain>
    </source>
</reference>
<evidence type="ECO:0000313" key="3">
    <source>
        <dbReference type="EMBL" id="TQM43864.1"/>
    </source>
</evidence>
<dbReference type="AlphaFoldDB" id="A0A543GCV4"/>
<organism evidence="3 4">
    <name type="scientific">Pseudonocardia cypriaca</name>
    <dbReference type="NCBI Taxonomy" id="882449"/>
    <lineage>
        <taxon>Bacteria</taxon>
        <taxon>Bacillati</taxon>
        <taxon>Actinomycetota</taxon>
        <taxon>Actinomycetes</taxon>
        <taxon>Pseudonocardiales</taxon>
        <taxon>Pseudonocardiaceae</taxon>
        <taxon>Pseudonocardia</taxon>
    </lineage>
</organism>
<dbReference type="InterPro" id="IPR032465">
    <property type="entry name" value="ACMSD"/>
</dbReference>
<dbReference type="PANTHER" id="PTHR21240">
    <property type="entry name" value="2-AMINO-3-CARBOXYLMUCONATE-6-SEMIALDEHYDE DECARBOXYLASE"/>
    <property type="match status" value="1"/>
</dbReference>
<keyword evidence="4" id="KW-1185">Reference proteome</keyword>
<dbReference type="Pfam" id="PF04909">
    <property type="entry name" value="Amidohydro_2"/>
    <property type="match status" value="1"/>
</dbReference>
<comment type="caution">
    <text evidence="3">The sequence shown here is derived from an EMBL/GenBank/DDBJ whole genome shotgun (WGS) entry which is preliminary data.</text>
</comment>